<organism evidence="2 3">
    <name type="scientific">Mesorhabditis belari</name>
    <dbReference type="NCBI Taxonomy" id="2138241"/>
    <lineage>
        <taxon>Eukaryota</taxon>
        <taxon>Metazoa</taxon>
        <taxon>Ecdysozoa</taxon>
        <taxon>Nematoda</taxon>
        <taxon>Chromadorea</taxon>
        <taxon>Rhabditida</taxon>
        <taxon>Rhabditina</taxon>
        <taxon>Rhabditomorpha</taxon>
        <taxon>Rhabditoidea</taxon>
        <taxon>Rhabditidae</taxon>
        <taxon>Mesorhabditinae</taxon>
        <taxon>Mesorhabditis</taxon>
    </lineage>
</organism>
<evidence type="ECO:0008006" key="4">
    <source>
        <dbReference type="Google" id="ProtNLM"/>
    </source>
</evidence>
<sequence length="348" mass="38394">MATTDSFNDDFQERLVEKLRKQKAYIFLTKVIREAVMRMLDVGRPYPVLSENDLISRSIVYHWLKDCCLDATAELLQAETYEVLPRETWVRDQEEEKLFDIKEAREIQPILFDAKLPLNKAALPVEPRLHTEKSVDPIDISPSVEQQSAPSSPIRAVADGRASSAQSSISIKSAKNSLNNNLLQSMSNLRKSLTKNQTSEKSSIAQLEEVQQAKEMNPSSSPSASQSTSSSSTASSPQEPTGNTSWFNRSTPKPPIEPLTGISKPLFSSTSSLPPLNAPSLPPIGRSLGLRSIAALDFNETSLSASNDEQKEPNAERVQVEEIEVDEELAEFDVDDLLQSDAASSISF</sequence>
<protein>
    <recommendedName>
        <fullName evidence="4">LisH domain-containing protein</fullName>
    </recommendedName>
</protein>
<dbReference type="WBParaSite" id="MBELARI_LOCUS20552">
    <property type="protein sequence ID" value="MBELARI_LOCUS20552"/>
    <property type="gene ID" value="MBELARI_LOCUS20552"/>
</dbReference>
<keyword evidence="2" id="KW-1185">Reference proteome</keyword>
<feature type="compositionally biased region" description="Polar residues" evidence="1">
    <location>
        <begin position="239"/>
        <end position="251"/>
    </location>
</feature>
<evidence type="ECO:0000313" key="2">
    <source>
        <dbReference type="Proteomes" id="UP000887575"/>
    </source>
</evidence>
<evidence type="ECO:0000313" key="3">
    <source>
        <dbReference type="WBParaSite" id="MBELARI_LOCUS20552"/>
    </source>
</evidence>
<proteinExistence type="predicted"/>
<reference evidence="3" key="1">
    <citation type="submission" date="2024-02" db="UniProtKB">
        <authorList>
            <consortium name="WormBaseParasite"/>
        </authorList>
    </citation>
    <scope>IDENTIFICATION</scope>
</reference>
<dbReference type="AlphaFoldDB" id="A0AAF3F278"/>
<dbReference type="Proteomes" id="UP000887575">
    <property type="component" value="Unassembled WGS sequence"/>
</dbReference>
<feature type="region of interest" description="Disordered" evidence="1">
    <location>
        <begin position="138"/>
        <end position="161"/>
    </location>
</feature>
<feature type="region of interest" description="Disordered" evidence="1">
    <location>
        <begin position="211"/>
        <end position="266"/>
    </location>
</feature>
<accession>A0AAF3F278</accession>
<evidence type="ECO:0000256" key="1">
    <source>
        <dbReference type="SAM" id="MobiDB-lite"/>
    </source>
</evidence>
<feature type="compositionally biased region" description="Low complexity" evidence="1">
    <location>
        <begin position="219"/>
        <end position="238"/>
    </location>
</feature>
<name>A0AAF3F278_9BILA</name>